<reference evidence="3" key="1">
    <citation type="journal article" date="2019" name="Int. J. Syst. Evol. Microbiol.">
        <title>The Global Catalogue of Microorganisms (GCM) 10K type strain sequencing project: providing services to taxonomists for standard genome sequencing and annotation.</title>
        <authorList>
            <consortium name="The Broad Institute Genomics Platform"/>
            <consortium name="The Broad Institute Genome Sequencing Center for Infectious Disease"/>
            <person name="Wu L."/>
            <person name="Ma J."/>
        </authorList>
    </citation>
    <scope>NUCLEOTIDE SEQUENCE [LARGE SCALE GENOMIC DNA]</scope>
    <source>
        <strain evidence="3">JCM 3115</strain>
    </source>
</reference>
<feature type="region of interest" description="Disordered" evidence="1">
    <location>
        <begin position="341"/>
        <end position="361"/>
    </location>
</feature>
<dbReference type="EMBL" id="BMQJ01000001">
    <property type="protein sequence ID" value="GGP77405.1"/>
    <property type="molecule type" value="Genomic_DNA"/>
</dbReference>
<evidence type="ECO:0000313" key="3">
    <source>
        <dbReference type="Proteomes" id="UP000611554"/>
    </source>
</evidence>
<evidence type="ECO:0000313" key="2">
    <source>
        <dbReference type="EMBL" id="GGP77405.1"/>
    </source>
</evidence>
<evidence type="ECO:0000256" key="1">
    <source>
        <dbReference type="SAM" id="MobiDB-lite"/>
    </source>
</evidence>
<feature type="compositionally biased region" description="Acidic residues" evidence="1">
    <location>
        <begin position="346"/>
        <end position="360"/>
    </location>
</feature>
<organism evidence="2 3">
    <name type="scientific">Streptosporangium pseudovulgare</name>
    <dbReference type="NCBI Taxonomy" id="35765"/>
    <lineage>
        <taxon>Bacteria</taxon>
        <taxon>Bacillati</taxon>
        <taxon>Actinomycetota</taxon>
        <taxon>Actinomycetes</taxon>
        <taxon>Streptosporangiales</taxon>
        <taxon>Streptosporangiaceae</taxon>
        <taxon>Streptosporangium</taxon>
    </lineage>
</organism>
<gene>
    <name evidence="2" type="ORF">GCM10010140_01670</name>
</gene>
<keyword evidence="3" id="KW-1185">Reference proteome</keyword>
<name>A0ABQ2QEJ0_9ACTN</name>
<dbReference type="Proteomes" id="UP000611554">
    <property type="component" value="Unassembled WGS sequence"/>
</dbReference>
<comment type="caution">
    <text evidence="2">The sequence shown here is derived from an EMBL/GenBank/DDBJ whole genome shotgun (WGS) entry which is preliminary data.</text>
</comment>
<accession>A0ABQ2QEJ0</accession>
<sequence>MSIEWVNRAVADLREWGRARGVDVDVDEVRLLCDYASDYLNVHELGDFTPVTFEELLLDIYPRKVIAPPESAAETVAAARTLVDFLLATEEIGGKMAARMRSTLDRIEPEMPVALADTSLFGMAKSLFSAMGADSLEQGDVSVSSAAEVDGPDGEHDAGSCDCPACSPPLPPVRLAPREELASDALRVPLVRDARRLAQWMLAGGRTPTVRGRLRVRDAAEARAQLGVADPALLWDLAVHTGLVRVERTAVFDGEDPGPLDVWAAVVGFLLTSGTGGAVTGHPALDEEIYTLLDMAYRLQEPVPLPAVAEHLEGVGLLDDGPVDLSALVRRLAYCGLAEAGVDDHPDGEDGGGAGEDDGAAPEVLELTPLAVWGMRKLYGDFGIEAPEVADMVAVGAPELIEELLSGIPEEMAEADIEGWLSGRPPLEAAAELLDAASGAQSVVRGVAVSIVDRLGPEAEEAVRGRLDEAELRPHAIHWLSARGLPAPALTPDEALWMSVDMLALAISAAEDDPEAFAENISASGPPAHVIEEMWRVDHPEVVEVLELLGRSMRDQATAKAARKAAFKARSRAIG</sequence>
<protein>
    <submittedName>
        <fullName evidence="2">Uncharacterized protein</fullName>
    </submittedName>
</protein>
<dbReference type="RefSeq" id="WP_229810813.1">
    <property type="nucleotide sequence ID" value="NZ_BMQJ01000001.1"/>
</dbReference>
<feature type="region of interest" description="Disordered" evidence="1">
    <location>
        <begin position="141"/>
        <end position="160"/>
    </location>
</feature>
<proteinExistence type="predicted"/>